<dbReference type="GO" id="GO:0032267">
    <property type="term" value="F:tRNA(Ile)-lysidine synthase activity"/>
    <property type="evidence" value="ECO:0007669"/>
    <property type="project" value="UniProtKB-EC"/>
</dbReference>
<dbReference type="CDD" id="cd01992">
    <property type="entry name" value="TilS_N"/>
    <property type="match status" value="1"/>
</dbReference>
<reference evidence="11 12" key="1">
    <citation type="submission" date="2008-11" db="EMBL/GenBank/DDBJ databases">
        <title>Draft genome sequence of Bacteroides pectinophilus (ATCC 43243).</title>
        <authorList>
            <person name="Sudarsanam P."/>
            <person name="Ley R."/>
            <person name="Guruge J."/>
            <person name="Turnbaugh P.J."/>
            <person name="Mahowald M."/>
            <person name="Liep D."/>
            <person name="Gordon J."/>
        </authorList>
    </citation>
    <scope>NUCLEOTIDE SEQUENCE [LARGE SCALE GENOMIC DNA]</scope>
    <source>
        <strain evidence="11 12">ATCC 43243</strain>
    </source>
</reference>
<dbReference type="GO" id="GO:0005737">
    <property type="term" value="C:cytoplasm"/>
    <property type="evidence" value="ECO:0007669"/>
    <property type="project" value="UniProtKB-SubCell"/>
</dbReference>
<keyword evidence="6 8" id="KW-0067">ATP-binding</keyword>
<dbReference type="PANTHER" id="PTHR43033">
    <property type="entry name" value="TRNA(ILE)-LYSIDINE SYNTHASE-RELATED"/>
    <property type="match status" value="1"/>
</dbReference>
<dbReference type="GO" id="GO:0005524">
    <property type="term" value="F:ATP binding"/>
    <property type="evidence" value="ECO:0007669"/>
    <property type="project" value="UniProtKB-UniRule"/>
</dbReference>
<dbReference type="InterPro" id="IPR014729">
    <property type="entry name" value="Rossmann-like_a/b/a_fold"/>
</dbReference>
<dbReference type="SMART" id="SM00977">
    <property type="entry name" value="TilS_C"/>
    <property type="match status" value="1"/>
</dbReference>
<dbReference type="Gene3D" id="3.40.50.620">
    <property type="entry name" value="HUPs"/>
    <property type="match status" value="1"/>
</dbReference>
<comment type="function">
    <text evidence="8">Ligates lysine onto the cytidine present at position 34 of the AUA codon-specific tRNA(Ile) that contains the anticodon CAU, in an ATP-dependent manner. Cytidine is converted to lysidine, thus changing the amino acid specificity of the tRNA from methionine to isoleucine.</text>
</comment>
<dbReference type="GO" id="GO:0006400">
    <property type="term" value="P:tRNA modification"/>
    <property type="evidence" value="ECO:0007669"/>
    <property type="project" value="UniProtKB-UniRule"/>
</dbReference>
<feature type="region of interest" description="Disordered" evidence="9">
    <location>
        <begin position="490"/>
        <end position="522"/>
    </location>
</feature>
<dbReference type="NCBIfam" id="TIGR02433">
    <property type="entry name" value="lysidine_TilS_C"/>
    <property type="match status" value="1"/>
</dbReference>
<dbReference type="InterPro" id="IPR011063">
    <property type="entry name" value="TilS/TtcA_N"/>
</dbReference>
<dbReference type="Proteomes" id="UP000003136">
    <property type="component" value="Unassembled WGS sequence"/>
</dbReference>
<dbReference type="SUPFAM" id="SSF52402">
    <property type="entry name" value="Adenine nucleotide alpha hydrolases-like"/>
    <property type="match status" value="1"/>
</dbReference>
<dbReference type="Gene3D" id="1.20.59.20">
    <property type="match status" value="1"/>
</dbReference>
<evidence type="ECO:0000313" key="12">
    <source>
        <dbReference type="Proteomes" id="UP000003136"/>
    </source>
</evidence>
<evidence type="ECO:0000256" key="5">
    <source>
        <dbReference type="ARBA" id="ARBA00022741"/>
    </source>
</evidence>
<proteinExistence type="inferred from homology"/>
<dbReference type="InterPro" id="IPR012094">
    <property type="entry name" value="tRNA_Ile_lys_synt"/>
</dbReference>
<dbReference type="eggNOG" id="COG0037">
    <property type="taxonomic scope" value="Bacteria"/>
</dbReference>
<comment type="subcellular location">
    <subcellularLocation>
        <location evidence="1 8">Cytoplasm</location>
    </subcellularLocation>
</comment>
<comment type="domain">
    <text evidence="8">The N-terminal region contains the highly conserved SGGXDS motif, predicted to be a P-loop motif involved in ATP binding.</text>
</comment>
<accession>B7AVF0</accession>
<keyword evidence="12" id="KW-1185">Reference proteome</keyword>
<feature type="binding site" evidence="8">
    <location>
        <begin position="32"/>
        <end position="37"/>
    </location>
    <ligand>
        <name>ATP</name>
        <dbReference type="ChEBI" id="CHEBI:30616"/>
    </ligand>
</feature>
<name>B7AVF0_9FIRM</name>
<dbReference type="Pfam" id="PF01171">
    <property type="entry name" value="ATP_bind_3"/>
    <property type="match status" value="2"/>
</dbReference>
<dbReference type="STRING" id="483218.BACPEC_02698"/>
<evidence type="ECO:0000256" key="1">
    <source>
        <dbReference type="ARBA" id="ARBA00004496"/>
    </source>
</evidence>
<reference evidence="11 12" key="2">
    <citation type="submission" date="2008-11" db="EMBL/GenBank/DDBJ databases">
        <authorList>
            <person name="Fulton L."/>
            <person name="Clifton S."/>
            <person name="Fulton B."/>
            <person name="Xu J."/>
            <person name="Minx P."/>
            <person name="Pepin K.H."/>
            <person name="Johnson M."/>
            <person name="Bhonagiri V."/>
            <person name="Nash W.E."/>
            <person name="Mardis E.R."/>
            <person name="Wilson R.K."/>
        </authorList>
    </citation>
    <scope>NUCLEOTIDE SEQUENCE [LARGE SCALE GENOMIC DNA]</scope>
    <source>
        <strain evidence="11 12">ATCC 43243</strain>
    </source>
</reference>
<evidence type="ECO:0000256" key="3">
    <source>
        <dbReference type="ARBA" id="ARBA00022598"/>
    </source>
</evidence>
<evidence type="ECO:0000256" key="6">
    <source>
        <dbReference type="ARBA" id="ARBA00022840"/>
    </source>
</evidence>
<organism evidence="11 12">
    <name type="scientific">[Bacteroides] pectinophilus ATCC 43243</name>
    <dbReference type="NCBI Taxonomy" id="483218"/>
    <lineage>
        <taxon>Bacteria</taxon>
        <taxon>Bacillati</taxon>
        <taxon>Bacillota</taxon>
        <taxon>Clostridia</taxon>
        <taxon>Eubacteriales</taxon>
    </lineage>
</organism>
<evidence type="ECO:0000256" key="2">
    <source>
        <dbReference type="ARBA" id="ARBA00022490"/>
    </source>
</evidence>
<evidence type="ECO:0000313" key="11">
    <source>
        <dbReference type="EMBL" id="EEC56191.1"/>
    </source>
</evidence>
<sequence>MGIDVDFTDKVCRYIKENKMISAGDCVVVGLSGGADSVSLLMVLGSLKERMAFELRALHVNHGIRGEEAMHDELFTKALCDRLGIRLKTVHIDVPALVQETHMSSEEAGRHARQDEFARLCAEIEKEKTVDRESGQIPGQTGRRVVVALAHHMDDQAETVLHNLVRGSALKGLAGMSPVNVMYGTCDGVRTGYTIIRPLLCVRRAAIEEWLRGHNQEYCTDSTNLGNDYTRNRLRNTIIPMLNDMVNANAVSNIASAAAFAKEAQDYINRQAEAAFAQCADVRERETVIDAVRLSQYDRIIRKYVVHMAIASEAKAAKDICAVHVESVEALIEAGTGSSVDIPYGLKARRRYSEIVIQKADMKCDGQNGGVDEHDGRWYSKNGWYAADRINLQKNAHSFQQNDYTKLIDYDKIKFNLQLRTRQEEDFICVYSDGRSKKLGRFMIEQKIPAEYRDRVLVVADGNEIVWIVGFRMSERYKAQDTTINTAMISVGNESGGDDGEDIRINQPEGGGDKNSRDSRAD</sequence>
<evidence type="ECO:0000256" key="4">
    <source>
        <dbReference type="ARBA" id="ARBA00022694"/>
    </source>
</evidence>
<feature type="domain" description="Lysidine-tRNA(Ile) synthetase C-terminal" evidence="10">
    <location>
        <begin position="417"/>
        <end position="491"/>
    </location>
</feature>
<keyword evidence="3 8" id="KW-0436">Ligase</keyword>
<protein>
    <recommendedName>
        <fullName evidence="8">tRNA(Ile)-lysidine synthase</fullName>
        <ecNumber evidence="8">6.3.4.19</ecNumber>
    </recommendedName>
    <alternativeName>
        <fullName evidence="8">tRNA(Ile)-2-lysyl-cytidine synthase</fullName>
    </alternativeName>
    <alternativeName>
        <fullName evidence="8">tRNA(Ile)-lysidine synthetase</fullName>
    </alternativeName>
</protein>
<evidence type="ECO:0000256" key="9">
    <source>
        <dbReference type="SAM" id="MobiDB-lite"/>
    </source>
</evidence>
<dbReference type="InterPro" id="IPR012795">
    <property type="entry name" value="tRNA_Ile_lys_synt_N"/>
</dbReference>
<evidence type="ECO:0000259" key="10">
    <source>
        <dbReference type="SMART" id="SM00977"/>
    </source>
</evidence>
<keyword evidence="2 8" id="KW-0963">Cytoplasm</keyword>
<evidence type="ECO:0000256" key="7">
    <source>
        <dbReference type="ARBA" id="ARBA00048539"/>
    </source>
</evidence>
<keyword evidence="4 8" id="KW-0819">tRNA processing</keyword>
<keyword evidence="5 8" id="KW-0547">Nucleotide-binding</keyword>
<dbReference type="HAMAP" id="MF_01161">
    <property type="entry name" value="tRNA_Ile_lys_synt"/>
    <property type="match status" value="1"/>
</dbReference>
<dbReference type="Pfam" id="PF11734">
    <property type="entry name" value="TilS_C"/>
    <property type="match status" value="1"/>
</dbReference>
<dbReference type="NCBIfam" id="TIGR02432">
    <property type="entry name" value="lysidine_TilS_N"/>
    <property type="match status" value="1"/>
</dbReference>
<comment type="similarity">
    <text evidence="8">Belongs to the tRNA(Ile)-lysidine synthase family.</text>
</comment>
<evidence type="ECO:0000256" key="8">
    <source>
        <dbReference type="HAMAP-Rule" id="MF_01161"/>
    </source>
</evidence>
<dbReference type="PANTHER" id="PTHR43033:SF1">
    <property type="entry name" value="TRNA(ILE)-LYSIDINE SYNTHASE-RELATED"/>
    <property type="match status" value="1"/>
</dbReference>
<dbReference type="SUPFAM" id="SSF82829">
    <property type="entry name" value="MesJ substrate recognition domain-like"/>
    <property type="match status" value="1"/>
</dbReference>
<dbReference type="EC" id="6.3.4.19" evidence="8"/>
<dbReference type="InterPro" id="IPR012796">
    <property type="entry name" value="Lysidine-tRNA-synth_C"/>
</dbReference>
<dbReference type="HOGENOM" id="CLU_018869_0_1_9"/>
<comment type="catalytic activity">
    <reaction evidence="7 8">
        <text>cytidine(34) in tRNA(Ile2) + L-lysine + ATP = lysidine(34) in tRNA(Ile2) + AMP + diphosphate + H(+)</text>
        <dbReference type="Rhea" id="RHEA:43744"/>
        <dbReference type="Rhea" id="RHEA-COMP:10625"/>
        <dbReference type="Rhea" id="RHEA-COMP:10670"/>
        <dbReference type="ChEBI" id="CHEBI:15378"/>
        <dbReference type="ChEBI" id="CHEBI:30616"/>
        <dbReference type="ChEBI" id="CHEBI:32551"/>
        <dbReference type="ChEBI" id="CHEBI:33019"/>
        <dbReference type="ChEBI" id="CHEBI:82748"/>
        <dbReference type="ChEBI" id="CHEBI:83665"/>
        <dbReference type="ChEBI" id="CHEBI:456215"/>
        <dbReference type="EC" id="6.3.4.19"/>
    </reaction>
</comment>
<dbReference type="EMBL" id="ABVQ01000037">
    <property type="protein sequence ID" value="EEC56191.1"/>
    <property type="molecule type" value="Genomic_DNA"/>
</dbReference>
<dbReference type="SUPFAM" id="SSF56037">
    <property type="entry name" value="PheT/TilS domain"/>
    <property type="match status" value="1"/>
</dbReference>
<dbReference type="AlphaFoldDB" id="B7AVF0"/>
<feature type="compositionally biased region" description="Basic and acidic residues" evidence="9">
    <location>
        <begin position="511"/>
        <end position="522"/>
    </location>
</feature>
<gene>
    <name evidence="8" type="primary">tilS</name>
    <name evidence="11" type="ORF">BACPEC_02698</name>
</gene>